<keyword evidence="8 14" id="KW-0812">Transmembrane</keyword>
<dbReference type="GO" id="GO:0005886">
    <property type="term" value="C:plasma membrane"/>
    <property type="evidence" value="ECO:0007669"/>
    <property type="project" value="UniProtKB-SubCell"/>
</dbReference>
<comment type="subcellular location">
    <subcellularLocation>
        <location evidence="2">Cell membrane</location>
        <topology evidence="2">Single-pass membrane protein</topology>
    </subcellularLocation>
</comment>
<keyword evidence="9" id="KW-0653">Protein transport</keyword>
<dbReference type="PRINTS" id="PR01853">
    <property type="entry name" value="YAJCTRNLCASE"/>
</dbReference>
<accession>A0A2U2BRM2</accession>
<evidence type="ECO:0000256" key="14">
    <source>
        <dbReference type="SAM" id="Phobius"/>
    </source>
</evidence>
<name>A0A2U2BRM2_9PROT</name>
<dbReference type="SMART" id="SM01323">
    <property type="entry name" value="YajC"/>
    <property type="match status" value="1"/>
</dbReference>
<dbReference type="RefSeq" id="WP_109253801.1">
    <property type="nucleotide sequence ID" value="NZ_QEXV01000006.1"/>
</dbReference>
<keyword evidence="12 14" id="KW-0472">Membrane</keyword>
<dbReference type="AlphaFoldDB" id="A0A2U2BRM2"/>
<keyword evidence="11" id="KW-0811">Translocation</keyword>
<evidence type="ECO:0000313" key="15">
    <source>
        <dbReference type="EMBL" id="PWE16646.1"/>
    </source>
</evidence>
<comment type="caution">
    <text evidence="15">The sequence shown here is derived from an EMBL/GenBank/DDBJ whole genome shotgun (WGS) entry which is preliminary data.</text>
</comment>
<proteinExistence type="inferred from homology"/>
<comment type="function">
    <text evidence="1">The SecYEG-SecDF-YajC-YidC holo-translocon (HTL) protein secretase/insertase is a supercomplex required for protein secretion, insertion of proteins into membranes, and assembly of membrane protein complexes. While the SecYEG complex is essential for assembly of a number of proteins and complexes, the SecDF-YajC-YidC subcomplex facilitates these functions.</text>
</comment>
<feature type="compositionally biased region" description="Acidic residues" evidence="13">
    <location>
        <begin position="120"/>
        <end position="131"/>
    </location>
</feature>
<evidence type="ECO:0000256" key="1">
    <source>
        <dbReference type="ARBA" id="ARBA00002061"/>
    </source>
</evidence>
<dbReference type="EMBL" id="QEXV01000006">
    <property type="protein sequence ID" value="PWE16646.1"/>
    <property type="molecule type" value="Genomic_DNA"/>
</dbReference>
<dbReference type="PANTHER" id="PTHR33909">
    <property type="entry name" value="SEC TRANSLOCON ACCESSORY COMPLEX SUBUNIT YAJC"/>
    <property type="match status" value="1"/>
</dbReference>
<dbReference type="Proteomes" id="UP000245168">
    <property type="component" value="Unassembled WGS sequence"/>
</dbReference>
<sequence>MFPSTDPILIAAAAGGGGLGVMLMQLAPFILIFVVFYFLLIRPQQQRVKQHREMISNLRRGDEVVTAGGLIGKVTRIADGEATVELADGVRVKVVKATLSEVRSRTEPAKAGAAKKEAASDDDTDEDAARS</sequence>
<evidence type="ECO:0000256" key="13">
    <source>
        <dbReference type="SAM" id="MobiDB-lite"/>
    </source>
</evidence>
<keyword evidence="16" id="KW-1185">Reference proteome</keyword>
<protein>
    <recommendedName>
        <fullName evidence="5">Sec translocon accessory complex subunit YajC</fullName>
    </recommendedName>
</protein>
<feature type="region of interest" description="Disordered" evidence="13">
    <location>
        <begin position="103"/>
        <end position="131"/>
    </location>
</feature>
<dbReference type="GO" id="GO:0015031">
    <property type="term" value="P:protein transport"/>
    <property type="evidence" value="ECO:0007669"/>
    <property type="project" value="UniProtKB-KW"/>
</dbReference>
<dbReference type="NCBIfam" id="TIGR00739">
    <property type="entry name" value="yajC"/>
    <property type="match status" value="1"/>
</dbReference>
<evidence type="ECO:0000256" key="6">
    <source>
        <dbReference type="ARBA" id="ARBA00022448"/>
    </source>
</evidence>
<comment type="subunit">
    <text evidence="4">Part of the SecDF-YidC-YajC translocase complex. The SecDF-YidC-YajC translocase forms a supercomplex with SecYEG, called the holo-translocon (HTL).</text>
</comment>
<keyword evidence="7" id="KW-1003">Cell membrane</keyword>
<dbReference type="InterPro" id="IPR003849">
    <property type="entry name" value="Preprotein_translocase_YajC"/>
</dbReference>
<evidence type="ECO:0000256" key="4">
    <source>
        <dbReference type="ARBA" id="ARBA00011718"/>
    </source>
</evidence>
<evidence type="ECO:0000256" key="2">
    <source>
        <dbReference type="ARBA" id="ARBA00004162"/>
    </source>
</evidence>
<keyword evidence="6" id="KW-0813">Transport</keyword>
<gene>
    <name evidence="15" type="primary">yajC</name>
    <name evidence="15" type="ORF">DDZ18_12855</name>
</gene>
<evidence type="ECO:0000256" key="9">
    <source>
        <dbReference type="ARBA" id="ARBA00022927"/>
    </source>
</evidence>
<reference evidence="16" key="1">
    <citation type="submission" date="2018-05" db="EMBL/GenBank/DDBJ databases">
        <authorList>
            <person name="Liu B.-T."/>
        </authorList>
    </citation>
    <scope>NUCLEOTIDE SEQUENCE [LARGE SCALE GENOMIC DNA]</scope>
    <source>
        <strain evidence="16">WD6-1</strain>
    </source>
</reference>
<dbReference type="PANTHER" id="PTHR33909:SF1">
    <property type="entry name" value="SEC TRANSLOCON ACCESSORY COMPLEX SUBUNIT YAJC"/>
    <property type="match status" value="1"/>
</dbReference>
<dbReference type="OrthoDB" id="9811406at2"/>
<keyword evidence="10 14" id="KW-1133">Transmembrane helix</keyword>
<evidence type="ECO:0000256" key="12">
    <source>
        <dbReference type="ARBA" id="ARBA00023136"/>
    </source>
</evidence>
<evidence type="ECO:0000256" key="7">
    <source>
        <dbReference type="ARBA" id="ARBA00022475"/>
    </source>
</evidence>
<feature type="transmembrane region" description="Helical" evidence="14">
    <location>
        <begin position="20"/>
        <end position="40"/>
    </location>
</feature>
<feature type="compositionally biased region" description="Basic and acidic residues" evidence="13">
    <location>
        <begin position="103"/>
        <end position="119"/>
    </location>
</feature>
<evidence type="ECO:0000256" key="3">
    <source>
        <dbReference type="ARBA" id="ARBA00006742"/>
    </source>
</evidence>
<evidence type="ECO:0000256" key="10">
    <source>
        <dbReference type="ARBA" id="ARBA00022989"/>
    </source>
</evidence>
<evidence type="ECO:0000256" key="11">
    <source>
        <dbReference type="ARBA" id="ARBA00023010"/>
    </source>
</evidence>
<evidence type="ECO:0000256" key="8">
    <source>
        <dbReference type="ARBA" id="ARBA00022692"/>
    </source>
</evidence>
<evidence type="ECO:0000256" key="5">
    <source>
        <dbReference type="ARBA" id="ARBA00014962"/>
    </source>
</evidence>
<evidence type="ECO:0000313" key="16">
    <source>
        <dbReference type="Proteomes" id="UP000245168"/>
    </source>
</evidence>
<dbReference type="Pfam" id="PF02699">
    <property type="entry name" value="YajC"/>
    <property type="match status" value="1"/>
</dbReference>
<organism evidence="15 16">
    <name type="scientific">Marinicauda salina</name>
    <dbReference type="NCBI Taxonomy" id="2135793"/>
    <lineage>
        <taxon>Bacteria</taxon>
        <taxon>Pseudomonadati</taxon>
        <taxon>Pseudomonadota</taxon>
        <taxon>Alphaproteobacteria</taxon>
        <taxon>Maricaulales</taxon>
        <taxon>Maricaulaceae</taxon>
        <taxon>Marinicauda</taxon>
    </lineage>
</organism>
<comment type="similarity">
    <text evidence="3">Belongs to the YajC family.</text>
</comment>